<evidence type="ECO:0000313" key="2">
    <source>
        <dbReference type="Proteomes" id="UP000178647"/>
    </source>
</evidence>
<name>A0A1G2EEG3_9BACT</name>
<comment type="caution">
    <text evidence="1">The sequence shown here is derived from an EMBL/GenBank/DDBJ whole genome shotgun (WGS) entry which is preliminary data.</text>
</comment>
<dbReference type="Proteomes" id="UP000178647">
    <property type="component" value="Unassembled WGS sequence"/>
</dbReference>
<protein>
    <submittedName>
        <fullName evidence="1">Uncharacterized protein</fullName>
    </submittedName>
</protein>
<evidence type="ECO:0000313" key="1">
    <source>
        <dbReference type="EMBL" id="OGZ24183.1"/>
    </source>
</evidence>
<dbReference type="EMBL" id="MHMH01000017">
    <property type="protein sequence ID" value="OGZ24183.1"/>
    <property type="molecule type" value="Genomic_DNA"/>
</dbReference>
<accession>A0A1G2EEG3</accession>
<proteinExistence type="predicted"/>
<organism evidence="1 2">
    <name type="scientific">Candidatus Nealsonbacteria bacterium RIFCSPLOWO2_01_FULL_43_32</name>
    <dbReference type="NCBI Taxonomy" id="1801672"/>
    <lineage>
        <taxon>Bacteria</taxon>
        <taxon>Candidatus Nealsoniibacteriota</taxon>
    </lineage>
</organism>
<gene>
    <name evidence="1" type="ORF">A2896_01005</name>
</gene>
<dbReference type="STRING" id="1801672.A2896_01005"/>
<reference evidence="1 2" key="1">
    <citation type="journal article" date="2016" name="Nat. Commun.">
        <title>Thousands of microbial genomes shed light on interconnected biogeochemical processes in an aquifer system.</title>
        <authorList>
            <person name="Anantharaman K."/>
            <person name="Brown C.T."/>
            <person name="Hug L.A."/>
            <person name="Sharon I."/>
            <person name="Castelle C.J."/>
            <person name="Probst A.J."/>
            <person name="Thomas B.C."/>
            <person name="Singh A."/>
            <person name="Wilkins M.J."/>
            <person name="Karaoz U."/>
            <person name="Brodie E.L."/>
            <person name="Williams K.H."/>
            <person name="Hubbard S.S."/>
            <person name="Banfield J.F."/>
        </authorList>
    </citation>
    <scope>NUCLEOTIDE SEQUENCE [LARGE SCALE GENOMIC DNA]</scope>
</reference>
<dbReference type="AlphaFoldDB" id="A0A1G2EEG3"/>
<sequence>MPSRKARKNQEKAEFSAFIKVLKSKGFEFEVFDQGKIKHHLSRGLYQKVEEVLARVNPKEVLIFVFREKDPQFCWLPKSKIYSGSIVINLAHFPGDTALVAISKLKEAAVL</sequence>